<dbReference type="PROSITE" id="PS51706">
    <property type="entry name" value="G_ENGB"/>
    <property type="match status" value="1"/>
</dbReference>
<protein>
    <submittedName>
        <fullName evidence="6">GTP-binding protein EngB</fullName>
    </submittedName>
</protein>
<keyword evidence="1" id="KW-0479">Metal-binding</keyword>
<feature type="domain" description="EngB-type G" evidence="5">
    <location>
        <begin position="149"/>
        <end position="359"/>
    </location>
</feature>
<proteinExistence type="predicted"/>
<evidence type="ECO:0000256" key="2">
    <source>
        <dbReference type="ARBA" id="ARBA00022741"/>
    </source>
</evidence>
<keyword evidence="7" id="KW-1185">Reference proteome</keyword>
<dbReference type="EMBL" id="PKSG01000590">
    <property type="protein sequence ID" value="POR34005.1"/>
    <property type="molecule type" value="Genomic_DNA"/>
</dbReference>
<accession>A0A2S4KUY3</accession>
<dbReference type="InterPro" id="IPR052279">
    <property type="entry name" value="EngB_GTPase"/>
</dbReference>
<dbReference type="OrthoDB" id="391988at2759"/>
<keyword evidence="3" id="KW-0460">Magnesium</keyword>
<reference evidence="6 7" key="1">
    <citation type="submission" date="2018-01" db="EMBL/GenBank/DDBJ databases">
        <title>Harnessing the power of phylogenomics to disentangle the directionality and signatures of interkingdom host jumping in the parasitic fungal genus Tolypocladium.</title>
        <authorList>
            <person name="Quandt C.A."/>
            <person name="Patterson W."/>
            <person name="Spatafora J.W."/>
        </authorList>
    </citation>
    <scope>NUCLEOTIDE SEQUENCE [LARGE SCALE GENOMIC DNA]</scope>
    <source>
        <strain evidence="6 7">NRBC 100945</strain>
    </source>
</reference>
<evidence type="ECO:0000256" key="1">
    <source>
        <dbReference type="ARBA" id="ARBA00022723"/>
    </source>
</evidence>
<organism evidence="6 7">
    <name type="scientific">Tolypocladium paradoxum</name>
    <dbReference type="NCBI Taxonomy" id="94208"/>
    <lineage>
        <taxon>Eukaryota</taxon>
        <taxon>Fungi</taxon>
        <taxon>Dikarya</taxon>
        <taxon>Ascomycota</taxon>
        <taxon>Pezizomycotina</taxon>
        <taxon>Sordariomycetes</taxon>
        <taxon>Hypocreomycetidae</taxon>
        <taxon>Hypocreales</taxon>
        <taxon>Ophiocordycipitaceae</taxon>
        <taxon>Tolypocladium</taxon>
    </lineage>
</organism>
<sequence length="387" mass="41934">MGAPRLSVSRLCGGYDSVRVRCDELGGDSNSWMLMRHIYKMGCRRDAERQAASVKVKAGRQSLESPGNNASPPAIDRKTAIQQALRDVSPDKRSLASHKVIRHGLDRPLTTKATREEARQLAAAERFFAHTCHFLYSAEALRHHAPNDHVPEVVVLGASNVGKSSFLNALVGQPRAARVSQRPGRTTLMNAYGVGPRPKIPRELVRRGTPPPRHGLVLVDTPGYGFRSRAGWGAAVLAYLEARRMLRGAVVLLSSEKRLLPEDRWLLGLLAESNTRTLVVLTKADKGRNDWPVRCSDMAETLLEELQGLDKAVGGGWRAGEGATSDVYVTSAGMDSPGKLGNGGGMGGVRAAILETAGFTLQDKVTKKAEAVTYSGPVVSFDDIQWK</sequence>
<evidence type="ECO:0000259" key="5">
    <source>
        <dbReference type="PROSITE" id="PS51706"/>
    </source>
</evidence>
<evidence type="ECO:0000313" key="7">
    <source>
        <dbReference type="Proteomes" id="UP000237481"/>
    </source>
</evidence>
<evidence type="ECO:0000256" key="4">
    <source>
        <dbReference type="ARBA" id="ARBA00023134"/>
    </source>
</evidence>
<dbReference type="GO" id="GO:0005739">
    <property type="term" value="C:mitochondrion"/>
    <property type="evidence" value="ECO:0007669"/>
    <property type="project" value="TreeGrafter"/>
</dbReference>
<dbReference type="GO" id="GO:0046872">
    <property type="term" value="F:metal ion binding"/>
    <property type="evidence" value="ECO:0007669"/>
    <property type="project" value="UniProtKB-KW"/>
</dbReference>
<dbReference type="GO" id="GO:0005525">
    <property type="term" value="F:GTP binding"/>
    <property type="evidence" value="ECO:0007669"/>
    <property type="project" value="UniProtKB-KW"/>
</dbReference>
<keyword evidence="2" id="KW-0547">Nucleotide-binding</keyword>
<dbReference type="InterPro" id="IPR006073">
    <property type="entry name" value="GTP-bd"/>
</dbReference>
<evidence type="ECO:0000313" key="6">
    <source>
        <dbReference type="EMBL" id="POR34005.1"/>
    </source>
</evidence>
<dbReference type="InterPro" id="IPR030393">
    <property type="entry name" value="G_ENGB_dom"/>
</dbReference>
<dbReference type="PANTHER" id="PTHR46498:SF1">
    <property type="entry name" value="GTP-BINDING PROTEIN 8"/>
    <property type="match status" value="1"/>
</dbReference>
<evidence type="ECO:0000256" key="3">
    <source>
        <dbReference type="ARBA" id="ARBA00022842"/>
    </source>
</evidence>
<keyword evidence="4" id="KW-0342">GTP-binding</keyword>
<dbReference type="Pfam" id="PF01926">
    <property type="entry name" value="MMR_HSR1"/>
    <property type="match status" value="1"/>
</dbReference>
<dbReference type="Proteomes" id="UP000237481">
    <property type="component" value="Unassembled WGS sequence"/>
</dbReference>
<dbReference type="PANTHER" id="PTHR46498">
    <property type="entry name" value="GTP-BINDING PROTEIN 8"/>
    <property type="match status" value="1"/>
</dbReference>
<dbReference type="InterPro" id="IPR027417">
    <property type="entry name" value="P-loop_NTPase"/>
</dbReference>
<dbReference type="Gene3D" id="3.40.50.300">
    <property type="entry name" value="P-loop containing nucleotide triphosphate hydrolases"/>
    <property type="match status" value="1"/>
</dbReference>
<dbReference type="SUPFAM" id="SSF52540">
    <property type="entry name" value="P-loop containing nucleoside triphosphate hydrolases"/>
    <property type="match status" value="1"/>
</dbReference>
<name>A0A2S4KUY3_9HYPO</name>
<dbReference type="STRING" id="94208.A0A2S4KUY3"/>
<comment type="caution">
    <text evidence="6">The sequence shown here is derived from an EMBL/GenBank/DDBJ whole genome shotgun (WGS) entry which is preliminary data.</text>
</comment>
<dbReference type="AlphaFoldDB" id="A0A2S4KUY3"/>
<gene>
    <name evidence="6" type="ORF">TPAR_05795</name>
</gene>